<protein>
    <submittedName>
        <fullName evidence="1">Uncharacterized protein</fullName>
    </submittedName>
</protein>
<reference evidence="1" key="1">
    <citation type="submission" date="2021-01" db="EMBL/GenBank/DDBJ databases">
        <authorList>
            <consortium name="Genoscope - CEA"/>
            <person name="William W."/>
        </authorList>
    </citation>
    <scope>NUCLEOTIDE SEQUENCE</scope>
</reference>
<evidence type="ECO:0000313" key="2">
    <source>
        <dbReference type="Proteomes" id="UP000692954"/>
    </source>
</evidence>
<proteinExistence type="predicted"/>
<keyword evidence="2" id="KW-1185">Reference proteome</keyword>
<dbReference type="EMBL" id="CAJJDN010000253">
    <property type="protein sequence ID" value="CAD8129959.1"/>
    <property type="molecule type" value="Genomic_DNA"/>
</dbReference>
<evidence type="ECO:0000313" key="1">
    <source>
        <dbReference type="EMBL" id="CAD8129959.1"/>
    </source>
</evidence>
<organism evidence="1 2">
    <name type="scientific">Paramecium sonneborni</name>
    <dbReference type="NCBI Taxonomy" id="65129"/>
    <lineage>
        <taxon>Eukaryota</taxon>
        <taxon>Sar</taxon>
        <taxon>Alveolata</taxon>
        <taxon>Ciliophora</taxon>
        <taxon>Intramacronucleata</taxon>
        <taxon>Oligohymenophorea</taxon>
        <taxon>Peniculida</taxon>
        <taxon>Parameciidae</taxon>
        <taxon>Paramecium</taxon>
    </lineage>
</organism>
<gene>
    <name evidence="1" type="ORF">PSON_ATCC_30995.1.T2530007</name>
</gene>
<name>A0A8S1RS72_9CILI</name>
<sequence>MRLIQQTKMNTMNNFDKICFAHIEDRSAVLSFQKLIQNQGQRMQSQEKTYKTIFVFVEKKIKMIYD</sequence>
<comment type="caution">
    <text evidence="1">The sequence shown here is derived from an EMBL/GenBank/DDBJ whole genome shotgun (WGS) entry which is preliminary data.</text>
</comment>
<dbReference type="Proteomes" id="UP000692954">
    <property type="component" value="Unassembled WGS sequence"/>
</dbReference>
<accession>A0A8S1RS72</accession>
<dbReference type="AlphaFoldDB" id="A0A8S1RS72"/>